<dbReference type="InterPro" id="IPR020568">
    <property type="entry name" value="Ribosomal_Su5_D2-typ_SF"/>
</dbReference>
<dbReference type="PANTHER" id="PTHR32039">
    <property type="entry name" value="MAGNESIUM-CHELATASE SUBUNIT CHLI"/>
    <property type="match status" value="1"/>
</dbReference>
<dbReference type="InterPro" id="IPR027417">
    <property type="entry name" value="P-loop_NTPase"/>
</dbReference>
<dbReference type="Gene3D" id="3.30.230.10">
    <property type="match status" value="1"/>
</dbReference>
<dbReference type="RefSeq" id="WP_349093578.1">
    <property type="nucleotide sequence ID" value="NZ_JBBMFL010000001.1"/>
</dbReference>
<dbReference type="InterPro" id="IPR004482">
    <property type="entry name" value="Mg_chelat-rel"/>
</dbReference>
<proteinExistence type="inferred from homology"/>
<evidence type="ECO:0000313" key="5">
    <source>
        <dbReference type="EMBL" id="MEQ2543423.1"/>
    </source>
</evidence>
<dbReference type="PRINTS" id="PR01657">
    <property type="entry name" value="MCMFAMILY"/>
</dbReference>
<feature type="domain" description="AAA+ ATPase" evidence="4">
    <location>
        <begin position="214"/>
        <end position="397"/>
    </location>
</feature>
<sequence length="513" mass="54552">MFVRTYAGALAGIDAVAVTVEVNITGGGLGLYLVGLPDNAVKESEQRIRAAFENSGERMSGKKVVVNLAPADLRKEGSGFDLPIAVGILAAMGRIDAEAVDGTMFIGELSLDGSVKPVRGVLPLAVRARAEGLRRLVLPAGNAAEAAVVEGIDAIGVTTLREVVACLNGEAEIVPAKPAAGESFGAEALRYAEDFADVKGQAHVKRALEIAAAGGHNVIMIGSPGSGKTMLARRLPTILPPLTREEALETTKIHSVAGGTGLAGGLMTRRPFRAPHHLASQVALIGGGQSPRPGEVSLAHNGVLFLDELPEFGRSVLEVLRQPLEEKRVVVSRAKYSVEYPANFTLVAAMNPCPCGYYNHPTRECTCSPGSVHRYMGRISGPLMDRIDLHVEVTPVAPQELSAMAPGEPSAAIRERVVRAREVQAERFRNTEGVHTNSMMNSAALREYCRLDAASAALLERAMERLSLSARAYDRILKVARTIADLAGRADIVQADIAEAINYRSLDRGNWGR</sequence>
<dbReference type="NCBIfam" id="TIGR00368">
    <property type="entry name" value="YifB family Mg chelatase-like AAA ATPase"/>
    <property type="match status" value="1"/>
</dbReference>
<dbReference type="Proteomes" id="UP001460202">
    <property type="component" value="Unassembled WGS sequence"/>
</dbReference>
<dbReference type="SUPFAM" id="SSF54211">
    <property type="entry name" value="Ribosomal protein S5 domain 2-like"/>
    <property type="match status" value="1"/>
</dbReference>
<evidence type="ECO:0000256" key="1">
    <source>
        <dbReference type="ARBA" id="ARBA00006354"/>
    </source>
</evidence>
<name>A0ABV1GTF7_9BACT</name>
<comment type="similarity">
    <text evidence="1">Belongs to the Mg-chelatase subunits D/I family. ComM subfamily.</text>
</comment>
<dbReference type="InterPro" id="IPR003593">
    <property type="entry name" value="AAA+_ATPase"/>
</dbReference>
<dbReference type="PANTHER" id="PTHR32039:SF7">
    <property type="entry name" value="COMPETENCE PROTEIN COMM"/>
    <property type="match status" value="1"/>
</dbReference>
<dbReference type="InterPro" id="IPR045006">
    <property type="entry name" value="CHLI-like"/>
</dbReference>
<keyword evidence="2" id="KW-0547">Nucleotide-binding</keyword>
<gene>
    <name evidence="5" type="ORF">WMO46_00460</name>
</gene>
<dbReference type="Pfam" id="PF01078">
    <property type="entry name" value="Mg_chelatase"/>
    <property type="match status" value="1"/>
</dbReference>
<evidence type="ECO:0000256" key="2">
    <source>
        <dbReference type="ARBA" id="ARBA00022741"/>
    </source>
</evidence>
<keyword evidence="3" id="KW-0067">ATP-binding</keyword>
<dbReference type="Gene3D" id="3.40.50.300">
    <property type="entry name" value="P-loop containing nucleotide triphosphate hydrolases"/>
    <property type="match status" value="1"/>
</dbReference>
<evidence type="ECO:0000256" key="3">
    <source>
        <dbReference type="ARBA" id="ARBA00022840"/>
    </source>
</evidence>
<dbReference type="InterPro" id="IPR000523">
    <property type="entry name" value="Mg_chelatse_chII-like_cat_dom"/>
</dbReference>
<dbReference type="Pfam" id="PF13335">
    <property type="entry name" value="Mg_chelatase_C"/>
    <property type="match status" value="1"/>
</dbReference>
<dbReference type="InterPro" id="IPR014721">
    <property type="entry name" value="Ribsml_uS5_D2-typ_fold_subgr"/>
</dbReference>
<dbReference type="InterPro" id="IPR001208">
    <property type="entry name" value="MCM_dom"/>
</dbReference>
<accession>A0ABV1GTF7</accession>
<reference evidence="5 6" key="1">
    <citation type="submission" date="2024-03" db="EMBL/GenBank/DDBJ databases">
        <title>Human intestinal bacterial collection.</title>
        <authorList>
            <person name="Pauvert C."/>
            <person name="Hitch T.C.A."/>
            <person name="Clavel T."/>
        </authorList>
    </citation>
    <scope>NUCLEOTIDE SEQUENCE [LARGE SCALE GENOMIC DNA]</scope>
    <source>
        <strain evidence="5 6">CLA-KB-H122</strain>
    </source>
</reference>
<dbReference type="Pfam" id="PF13541">
    <property type="entry name" value="ChlI"/>
    <property type="match status" value="1"/>
</dbReference>
<comment type="caution">
    <text evidence="5">The sequence shown here is derived from an EMBL/GenBank/DDBJ whole genome shotgun (WGS) entry which is preliminary data.</text>
</comment>
<dbReference type="SMART" id="SM00382">
    <property type="entry name" value="AAA"/>
    <property type="match status" value="1"/>
</dbReference>
<keyword evidence="6" id="KW-1185">Reference proteome</keyword>
<organism evidence="5 6">
    <name type="scientific">Alistipes intestinihominis</name>
    <dbReference type="NCBI Taxonomy" id="3133172"/>
    <lineage>
        <taxon>Bacteria</taxon>
        <taxon>Pseudomonadati</taxon>
        <taxon>Bacteroidota</taxon>
        <taxon>Bacteroidia</taxon>
        <taxon>Bacteroidales</taxon>
        <taxon>Rikenellaceae</taxon>
        <taxon>Alistipes</taxon>
    </lineage>
</organism>
<protein>
    <submittedName>
        <fullName evidence="5">YifB family Mg chelatase-like AAA ATPase</fullName>
    </submittedName>
</protein>
<dbReference type="InterPro" id="IPR025158">
    <property type="entry name" value="Mg_chelat-rel_C"/>
</dbReference>
<evidence type="ECO:0000259" key="4">
    <source>
        <dbReference type="SMART" id="SM00382"/>
    </source>
</evidence>
<dbReference type="SUPFAM" id="SSF52540">
    <property type="entry name" value="P-loop containing nucleoside triphosphate hydrolases"/>
    <property type="match status" value="1"/>
</dbReference>
<evidence type="ECO:0000313" key="6">
    <source>
        <dbReference type="Proteomes" id="UP001460202"/>
    </source>
</evidence>
<dbReference type="EMBL" id="JBBMFL010000001">
    <property type="protein sequence ID" value="MEQ2543423.1"/>
    <property type="molecule type" value="Genomic_DNA"/>
</dbReference>